<protein>
    <submittedName>
        <fullName evidence="1">Uncharacterized protein</fullName>
    </submittedName>
</protein>
<reference evidence="1" key="1">
    <citation type="submission" date="2021-01" db="EMBL/GenBank/DDBJ databases">
        <title>Adiantum capillus-veneris genome.</title>
        <authorList>
            <person name="Fang Y."/>
            <person name="Liao Q."/>
        </authorList>
    </citation>
    <scope>NUCLEOTIDE SEQUENCE</scope>
    <source>
        <strain evidence="1">H3</strain>
        <tissue evidence="1">Leaf</tissue>
    </source>
</reference>
<comment type="caution">
    <text evidence="1">The sequence shown here is derived from an EMBL/GenBank/DDBJ whole genome shotgun (WGS) entry which is preliminary data.</text>
</comment>
<dbReference type="AlphaFoldDB" id="A0A9D4ZRL6"/>
<proteinExistence type="predicted"/>
<gene>
    <name evidence="1" type="ORF">GOP47_0003199</name>
</gene>
<evidence type="ECO:0000313" key="2">
    <source>
        <dbReference type="Proteomes" id="UP000886520"/>
    </source>
</evidence>
<evidence type="ECO:0000313" key="1">
    <source>
        <dbReference type="EMBL" id="KAI5083456.1"/>
    </source>
</evidence>
<accession>A0A9D4ZRL6</accession>
<organism evidence="1 2">
    <name type="scientific">Adiantum capillus-veneris</name>
    <name type="common">Maidenhair fern</name>
    <dbReference type="NCBI Taxonomy" id="13818"/>
    <lineage>
        <taxon>Eukaryota</taxon>
        <taxon>Viridiplantae</taxon>
        <taxon>Streptophyta</taxon>
        <taxon>Embryophyta</taxon>
        <taxon>Tracheophyta</taxon>
        <taxon>Polypodiopsida</taxon>
        <taxon>Polypodiidae</taxon>
        <taxon>Polypodiales</taxon>
        <taxon>Pteridineae</taxon>
        <taxon>Pteridaceae</taxon>
        <taxon>Vittarioideae</taxon>
        <taxon>Adiantum</taxon>
    </lineage>
</organism>
<dbReference type="EMBL" id="JABFUD020000002">
    <property type="protein sequence ID" value="KAI5083456.1"/>
    <property type="molecule type" value="Genomic_DNA"/>
</dbReference>
<sequence>MSIAGPSFAIVDSEGSPVVLEKRKYSELSPLAGSHLIFTGVVMATYGLPWWSKVSIEPYLREQLLQLWAARRLGQSESSVQQRCAVDFVFLSSKLEQQGACLSLKGEGCR</sequence>
<name>A0A9D4ZRL6_ADICA</name>
<keyword evidence="2" id="KW-1185">Reference proteome</keyword>
<dbReference type="Proteomes" id="UP000886520">
    <property type="component" value="Chromosome 3"/>
</dbReference>